<dbReference type="Gene3D" id="3.30.530.20">
    <property type="match status" value="1"/>
</dbReference>
<dbReference type="CDD" id="cd08899">
    <property type="entry name" value="SRPBCC_CalC_Aha1-like_6"/>
    <property type="match status" value="1"/>
</dbReference>
<dbReference type="InterPro" id="IPR023393">
    <property type="entry name" value="START-like_dom_sf"/>
</dbReference>
<evidence type="ECO:0000256" key="1">
    <source>
        <dbReference type="ARBA" id="ARBA00006817"/>
    </source>
</evidence>
<dbReference type="InterPro" id="IPR013538">
    <property type="entry name" value="ASHA1/2-like_C"/>
</dbReference>
<dbReference type="Proteomes" id="UP001154400">
    <property type="component" value="Chromosome"/>
</dbReference>
<sequence length="167" mass="18306">MEPQPHGTLVRTADGVDLRLTRTFDAPIADVWASITESDRTAAWFGPWEGEPGAGNTIRVQMAFEEEGPPSEMRIDACEPPRHLALSTSDDAGAWRLAVDLREADGTTELTLTHVGVPDEAVSEIGPGWEYYLDMLVAARNRTPLPNFANYFPSQSGYYRDLAANLG</sequence>
<organism evidence="3">
    <name type="scientific">Rhodococcus hoagii (strain 103S)</name>
    <name type="common">Rhodococcus equi</name>
    <dbReference type="NCBI Taxonomy" id="685727"/>
    <lineage>
        <taxon>Bacteria</taxon>
        <taxon>Bacillati</taxon>
        <taxon>Actinomycetota</taxon>
        <taxon>Actinomycetes</taxon>
        <taxon>Mycobacteriales</taxon>
        <taxon>Nocardiaceae</taxon>
        <taxon>Prescottella</taxon>
    </lineage>
</organism>
<dbReference type="AlphaFoldDB" id="A0A3S5YCT3"/>
<accession>A0A3S5YCT3</accession>
<name>A0A3S5YCT3_RHOH1</name>
<protein>
    <recommendedName>
        <fullName evidence="2">Activator of Hsp90 ATPase homologue 1/2-like C-terminal domain-containing protein</fullName>
    </recommendedName>
</protein>
<feature type="domain" description="Activator of Hsp90 ATPase homologue 1/2-like C-terminal" evidence="2">
    <location>
        <begin position="25"/>
        <end position="138"/>
    </location>
</feature>
<evidence type="ECO:0000259" key="2">
    <source>
        <dbReference type="Pfam" id="PF08327"/>
    </source>
</evidence>
<dbReference type="EMBL" id="FN563149">
    <property type="protein sequence ID" value="CBH50425.1"/>
    <property type="molecule type" value="Genomic_DNA"/>
</dbReference>
<dbReference type="SUPFAM" id="SSF55961">
    <property type="entry name" value="Bet v1-like"/>
    <property type="match status" value="1"/>
</dbReference>
<comment type="similarity">
    <text evidence="1">Belongs to the AHA1 family.</text>
</comment>
<reference evidence="3" key="1">
    <citation type="journal article" date="2010" name="PLoS Genet.">
        <title>The genome of a pathogenic rhodococcus: cooptive virulence underpinned by key gene acquisitions.</title>
        <authorList>
            <person name="Letek M."/>
            <person name="Gonzalez P."/>
            <person name="Macarthur I."/>
            <person name="Rodriguez H."/>
            <person name="Freeman T.C."/>
            <person name="Valero-Rello A."/>
            <person name="Blanco M."/>
            <person name="Buckley T."/>
            <person name="Cherevach I."/>
            <person name="Fahey R."/>
            <person name="Hapeshi A."/>
            <person name="Holdstock J."/>
            <person name="Leadon D."/>
            <person name="Navas J."/>
            <person name="Ocampo A."/>
            <person name="Quail M.A."/>
            <person name="Sanders M."/>
            <person name="Scortti M.M."/>
            <person name="Prescott J.F."/>
            <person name="Fogarty U."/>
            <person name="Meijer W.G."/>
            <person name="Parkhill J."/>
            <person name="Bentley S.D."/>
            <person name="Vazquez-Boland J.A."/>
        </authorList>
    </citation>
    <scope>NUCLEOTIDE SEQUENCE [LARGE SCALE GENOMIC DNA]</scope>
    <source>
        <strain evidence="3 4">103S</strain>
    </source>
</reference>
<gene>
    <name evidence="3" type="ordered locus">REQ_44630</name>
</gene>
<evidence type="ECO:0000313" key="3">
    <source>
        <dbReference type="EMBL" id="CBH50425.1"/>
    </source>
</evidence>
<evidence type="ECO:0000313" key="4">
    <source>
        <dbReference type="Proteomes" id="UP000006892"/>
    </source>
</evidence>
<dbReference type="KEGG" id="req:REQ_44630"/>
<dbReference type="RefSeq" id="WP_013417498.1">
    <property type="nucleotide sequence ID" value="NC_014659.1"/>
</dbReference>
<proteinExistence type="inferred from homology"/>
<dbReference type="Pfam" id="PF08327">
    <property type="entry name" value="AHSA1"/>
    <property type="match status" value="1"/>
</dbReference>